<comment type="caution">
    <text evidence="3">The sequence shown here is derived from an EMBL/GenBank/DDBJ whole genome shotgun (WGS) entry which is preliminary data.</text>
</comment>
<feature type="domain" description="DUF1985" evidence="2">
    <location>
        <begin position="108"/>
        <end position="239"/>
    </location>
</feature>
<dbReference type="InterPro" id="IPR015410">
    <property type="entry name" value="DUF1985"/>
</dbReference>
<gene>
    <name evidence="3" type="ORF">OLEA9_A011853</name>
</gene>
<reference evidence="3 4" key="1">
    <citation type="submission" date="2019-12" db="EMBL/GenBank/DDBJ databases">
        <authorList>
            <person name="Alioto T."/>
            <person name="Alioto T."/>
            <person name="Gomez Garrido J."/>
        </authorList>
    </citation>
    <scope>NUCLEOTIDE SEQUENCE [LARGE SCALE GENOMIC DNA]</scope>
</reference>
<evidence type="ECO:0000256" key="1">
    <source>
        <dbReference type="SAM" id="MobiDB-lite"/>
    </source>
</evidence>
<sequence>MPPNSNKGLYEIPMEFTIVSRSSKTQILDQHQETDDPDRRNFRMEYHLDDVVRQIPGKVTSNCNFASFTLVLNLLDDEHADILRRSCLWPLYSLRDVQFSGQLLDALLCRLLKPVDGDAIHFNFGGKVATFSIFEFALVTGLRCTDEEAGRARIPRNRRLLNEYFHGRTTVTLALLGDAFRECDQMSDKLKLGLVLILESVLRCYHKKTSIDIFHLEVVDDIDTFNNYPWGRRCFVDTLRVFRRGFSMPNRARPERKYDAYGLPLALQIWVYETIPILASRYARRGETRCPRMHHWRAQDKPLAKQLSALLDDPELEVLTELAPSIEEKSQSYIRELFVSIAPDDQMPESSVVRDREGHPVSPSLKRSRPTRISPPSRRSCPIAPNVQMPESRVDRDREGRPVSPSAPIRRASTDDLFELLTEMRGNMAELRDDVAMLRAGLENLHAEVTAIRDDITCLRRTGGYRDREYDGGVGGSRDGGGDGGGGGCGLDGDTGNGTGVGGRCRRGYRQSRGVQRGWLWRGRRRWPRWWRR</sequence>
<dbReference type="Pfam" id="PF09331">
    <property type="entry name" value="DUF1985"/>
    <property type="match status" value="1"/>
</dbReference>
<dbReference type="Proteomes" id="UP000594638">
    <property type="component" value="Unassembled WGS sequence"/>
</dbReference>
<name>A0A8S0VG18_OLEEU</name>
<accession>A0A8S0VG18</accession>
<evidence type="ECO:0000313" key="4">
    <source>
        <dbReference type="Proteomes" id="UP000594638"/>
    </source>
</evidence>
<feature type="compositionally biased region" description="Low complexity" evidence="1">
    <location>
        <begin position="371"/>
        <end position="382"/>
    </location>
</feature>
<evidence type="ECO:0000313" key="3">
    <source>
        <dbReference type="EMBL" id="CAA3029983.1"/>
    </source>
</evidence>
<keyword evidence="4" id="KW-1185">Reference proteome</keyword>
<organism evidence="3 4">
    <name type="scientific">Olea europaea subsp. europaea</name>
    <dbReference type="NCBI Taxonomy" id="158383"/>
    <lineage>
        <taxon>Eukaryota</taxon>
        <taxon>Viridiplantae</taxon>
        <taxon>Streptophyta</taxon>
        <taxon>Embryophyta</taxon>
        <taxon>Tracheophyta</taxon>
        <taxon>Spermatophyta</taxon>
        <taxon>Magnoliopsida</taxon>
        <taxon>eudicotyledons</taxon>
        <taxon>Gunneridae</taxon>
        <taxon>Pentapetalae</taxon>
        <taxon>asterids</taxon>
        <taxon>lamiids</taxon>
        <taxon>Lamiales</taxon>
        <taxon>Oleaceae</taxon>
        <taxon>Oleeae</taxon>
        <taxon>Olea</taxon>
    </lineage>
</organism>
<dbReference type="OrthoDB" id="1930729at2759"/>
<proteinExistence type="predicted"/>
<dbReference type="PANTHER" id="PTHR48449">
    <property type="entry name" value="DUF1985 DOMAIN-CONTAINING PROTEIN"/>
    <property type="match status" value="1"/>
</dbReference>
<feature type="compositionally biased region" description="Basic and acidic residues" evidence="1">
    <location>
        <begin position="392"/>
        <end position="401"/>
    </location>
</feature>
<dbReference type="EMBL" id="CACTIH010009343">
    <property type="protein sequence ID" value="CAA3029983.1"/>
    <property type="molecule type" value="Genomic_DNA"/>
</dbReference>
<dbReference type="Gramene" id="OE9A011853T4">
    <property type="protein sequence ID" value="OE9A011853C4"/>
    <property type="gene ID" value="OE9A011853"/>
</dbReference>
<dbReference type="PANTHER" id="PTHR48449:SF1">
    <property type="entry name" value="DUF1985 DOMAIN-CONTAINING PROTEIN"/>
    <property type="match status" value="1"/>
</dbReference>
<feature type="region of interest" description="Disordered" evidence="1">
    <location>
        <begin position="347"/>
        <end position="410"/>
    </location>
</feature>
<dbReference type="AlphaFoldDB" id="A0A8S0VG18"/>
<protein>
    <recommendedName>
        <fullName evidence="2">DUF1985 domain-containing protein</fullName>
    </recommendedName>
</protein>
<evidence type="ECO:0000259" key="2">
    <source>
        <dbReference type="Pfam" id="PF09331"/>
    </source>
</evidence>